<dbReference type="Proteomes" id="UP001356308">
    <property type="component" value="Unassembled WGS sequence"/>
</dbReference>
<keyword evidence="3" id="KW-1185">Reference proteome</keyword>
<sequence length="76" mass="8786">MKLKHKALLYNFLGFAIIFLIARFGLVYLLEVKPFYYAITSALIAMLLAPKFAVAQVNSSKKLMMKWIFLKDVKEL</sequence>
<dbReference type="EMBL" id="JAZDDG010000006">
    <property type="protein sequence ID" value="MEE1977287.1"/>
    <property type="molecule type" value="Genomic_DNA"/>
</dbReference>
<name>A0ABU7IWB7_9FLAO</name>
<evidence type="ECO:0000313" key="3">
    <source>
        <dbReference type="Proteomes" id="UP001356308"/>
    </source>
</evidence>
<protein>
    <recommendedName>
        <fullName evidence="4">Polysaccharide biosynthesis protein</fullName>
    </recommendedName>
</protein>
<keyword evidence="1" id="KW-0812">Transmembrane</keyword>
<evidence type="ECO:0000313" key="2">
    <source>
        <dbReference type="EMBL" id="MEE1977287.1"/>
    </source>
</evidence>
<proteinExistence type="predicted"/>
<gene>
    <name evidence="2" type="ORF">V1I91_14460</name>
</gene>
<dbReference type="RefSeq" id="WP_272651975.1">
    <property type="nucleotide sequence ID" value="NZ_JAZDDG010000006.1"/>
</dbReference>
<evidence type="ECO:0008006" key="4">
    <source>
        <dbReference type="Google" id="ProtNLM"/>
    </source>
</evidence>
<feature type="transmembrane region" description="Helical" evidence="1">
    <location>
        <begin position="35"/>
        <end position="54"/>
    </location>
</feature>
<keyword evidence="1" id="KW-0472">Membrane</keyword>
<organism evidence="2 3">
    <name type="scientific">Maribacter cobaltidurans</name>
    <dbReference type="NCBI Taxonomy" id="1178778"/>
    <lineage>
        <taxon>Bacteria</taxon>
        <taxon>Pseudomonadati</taxon>
        <taxon>Bacteroidota</taxon>
        <taxon>Flavobacteriia</taxon>
        <taxon>Flavobacteriales</taxon>
        <taxon>Flavobacteriaceae</taxon>
        <taxon>Maribacter</taxon>
    </lineage>
</organism>
<keyword evidence="1" id="KW-1133">Transmembrane helix</keyword>
<reference evidence="2 3" key="1">
    <citation type="submission" date="2024-01" db="EMBL/GenBank/DDBJ databases">
        <title>Maribacter spp. originated from different algae showed divergent polysaccharides utilization ability.</title>
        <authorList>
            <person name="Wang H."/>
            <person name="Wu Y."/>
        </authorList>
    </citation>
    <scope>NUCLEOTIDE SEQUENCE [LARGE SCALE GENOMIC DNA]</scope>
    <source>
        <strain evidence="2 3">PR1</strain>
    </source>
</reference>
<accession>A0ABU7IWB7</accession>
<evidence type="ECO:0000256" key="1">
    <source>
        <dbReference type="SAM" id="Phobius"/>
    </source>
</evidence>
<feature type="transmembrane region" description="Helical" evidence="1">
    <location>
        <begin position="7"/>
        <end position="29"/>
    </location>
</feature>
<comment type="caution">
    <text evidence="2">The sequence shown here is derived from an EMBL/GenBank/DDBJ whole genome shotgun (WGS) entry which is preliminary data.</text>
</comment>